<dbReference type="PROSITE" id="PS51257">
    <property type="entry name" value="PROKAR_LIPOPROTEIN"/>
    <property type="match status" value="1"/>
</dbReference>
<comment type="caution">
    <text evidence="5">The sequence shown here is derived from an EMBL/GenBank/DDBJ whole genome shotgun (WGS) entry which is preliminary data.</text>
</comment>
<reference evidence="5" key="1">
    <citation type="journal article" date="2022" name="ISME J.">
        <title>Identification of active gaseous-alkane degraders at natural gas seeps.</title>
        <authorList>
            <person name="Farhan Ul Haque M."/>
            <person name="Hernandez M."/>
            <person name="Crombie A.T."/>
            <person name="Murrell J.C."/>
        </authorList>
    </citation>
    <scope>NUCLEOTIDE SEQUENCE</scope>
    <source>
        <strain evidence="5">PC2</strain>
    </source>
</reference>
<sequence length="190" mass="20506">MFQKLRVLVAFSLFAALLAGCANDDVIPGDPAAATQAHARLTLQSGDKLRINVYGEDKISGEYVIEPSGDVALPLAGAIKAAGKSPAELQRALTARLRSTSLIDPRVTVDVLSYRPFYILGEVQKPGDYPYVSGLNVLRAIAVAGGQTYRASDNTIIIQRAGEKQQKSYPLSADIPVYPGDLIRVPERYF</sequence>
<dbReference type="InterPro" id="IPR049712">
    <property type="entry name" value="Poly_export"/>
</dbReference>
<proteinExistence type="predicted"/>
<feature type="domain" description="Polysaccharide export protein N-terminal" evidence="3">
    <location>
        <begin position="38"/>
        <end position="111"/>
    </location>
</feature>
<dbReference type="Proteomes" id="UP001139104">
    <property type="component" value="Unassembled WGS sequence"/>
</dbReference>
<dbReference type="Gene3D" id="3.10.560.10">
    <property type="entry name" value="Outer membrane lipoprotein wza domain like"/>
    <property type="match status" value="1"/>
</dbReference>
<dbReference type="EMBL" id="JAIVFP010000001">
    <property type="protein sequence ID" value="MCI4683294.1"/>
    <property type="molecule type" value="Genomic_DNA"/>
</dbReference>
<feature type="chain" id="PRO_5045326062" evidence="2">
    <location>
        <begin position="25"/>
        <end position="190"/>
    </location>
</feature>
<feature type="domain" description="Soluble ligand binding" evidence="4">
    <location>
        <begin position="117"/>
        <end position="165"/>
    </location>
</feature>
<evidence type="ECO:0000259" key="4">
    <source>
        <dbReference type="Pfam" id="PF10531"/>
    </source>
</evidence>
<feature type="signal peptide" evidence="2">
    <location>
        <begin position="1"/>
        <end position="24"/>
    </location>
</feature>
<dbReference type="InterPro" id="IPR003715">
    <property type="entry name" value="Poly_export_N"/>
</dbReference>
<evidence type="ECO:0000313" key="5">
    <source>
        <dbReference type="EMBL" id="MCI4683294.1"/>
    </source>
</evidence>
<evidence type="ECO:0000259" key="3">
    <source>
        <dbReference type="Pfam" id="PF02563"/>
    </source>
</evidence>
<dbReference type="PANTHER" id="PTHR33619">
    <property type="entry name" value="POLYSACCHARIDE EXPORT PROTEIN GFCE-RELATED"/>
    <property type="match status" value="1"/>
</dbReference>
<dbReference type="Pfam" id="PF02563">
    <property type="entry name" value="Poly_export"/>
    <property type="match status" value="1"/>
</dbReference>
<keyword evidence="6" id="KW-1185">Reference proteome</keyword>
<evidence type="ECO:0000256" key="1">
    <source>
        <dbReference type="ARBA" id="ARBA00022729"/>
    </source>
</evidence>
<dbReference type="Gene3D" id="3.30.1950.10">
    <property type="entry name" value="wza like domain"/>
    <property type="match status" value="1"/>
</dbReference>
<keyword evidence="1 2" id="KW-0732">Signal</keyword>
<dbReference type="InterPro" id="IPR019554">
    <property type="entry name" value="Soluble_ligand-bd"/>
</dbReference>
<accession>A0ABS9Z6J2</accession>
<gene>
    <name evidence="5" type="ORF">K2U94_11030</name>
</gene>
<name>A0ABS9Z6J2_9HYPH</name>
<dbReference type="Pfam" id="PF10531">
    <property type="entry name" value="SLBB"/>
    <property type="match status" value="1"/>
</dbReference>
<dbReference type="PANTHER" id="PTHR33619:SF3">
    <property type="entry name" value="POLYSACCHARIDE EXPORT PROTEIN GFCE-RELATED"/>
    <property type="match status" value="1"/>
</dbReference>
<evidence type="ECO:0000313" key="6">
    <source>
        <dbReference type="Proteomes" id="UP001139104"/>
    </source>
</evidence>
<evidence type="ECO:0000256" key="2">
    <source>
        <dbReference type="SAM" id="SignalP"/>
    </source>
</evidence>
<protein>
    <submittedName>
        <fullName evidence="5">Polysaccharide export protein</fullName>
    </submittedName>
</protein>
<dbReference type="RefSeq" id="WP_243067256.1">
    <property type="nucleotide sequence ID" value="NZ_JAIVFK010000025.1"/>
</dbReference>
<organism evidence="5 6">
    <name type="scientific">Candidatus Rhodoblastus alkanivorans</name>
    <dbReference type="NCBI Taxonomy" id="2954117"/>
    <lineage>
        <taxon>Bacteria</taxon>
        <taxon>Pseudomonadati</taxon>
        <taxon>Pseudomonadota</taxon>
        <taxon>Alphaproteobacteria</taxon>
        <taxon>Hyphomicrobiales</taxon>
        <taxon>Rhodoblastaceae</taxon>
        <taxon>Rhodoblastus</taxon>
    </lineage>
</organism>